<organism evidence="6">
    <name type="scientific">Medioppia subpectinata</name>
    <dbReference type="NCBI Taxonomy" id="1979941"/>
    <lineage>
        <taxon>Eukaryota</taxon>
        <taxon>Metazoa</taxon>
        <taxon>Ecdysozoa</taxon>
        <taxon>Arthropoda</taxon>
        <taxon>Chelicerata</taxon>
        <taxon>Arachnida</taxon>
        <taxon>Acari</taxon>
        <taxon>Acariformes</taxon>
        <taxon>Sarcoptiformes</taxon>
        <taxon>Oribatida</taxon>
        <taxon>Brachypylina</taxon>
        <taxon>Oppioidea</taxon>
        <taxon>Oppiidae</taxon>
        <taxon>Medioppia</taxon>
    </lineage>
</organism>
<keyword evidence="4" id="KW-0472">Membrane</keyword>
<dbReference type="PANTHER" id="PTHR12953:SF0">
    <property type="entry name" value="SUN DOMAIN-CONTAINING OSSIFICATION FACTOR"/>
    <property type="match status" value="1"/>
</dbReference>
<proteinExistence type="predicted"/>
<dbReference type="EMBL" id="OC913032">
    <property type="protein sequence ID" value="CAD7651560.1"/>
    <property type="molecule type" value="Genomic_DNA"/>
</dbReference>
<evidence type="ECO:0000313" key="6">
    <source>
        <dbReference type="EMBL" id="CAD7651560.1"/>
    </source>
</evidence>
<dbReference type="GO" id="GO:0016020">
    <property type="term" value="C:membrane"/>
    <property type="evidence" value="ECO:0007669"/>
    <property type="project" value="InterPro"/>
</dbReference>
<dbReference type="InterPro" id="IPR045120">
    <property type="entry name" value="Suco/Slp1-like"/>
</dbReference>
<evidence type="ECO:0000256" key="4">
    <source>
        <dbReference type="ARBA" id="ARBA00023136"/>
    </source>
</evidence>
<evidence type="ECO:0000256" key="3">
    <source>
        <dbReference type="ARBA" id="ARBA00022989"/>
    </source>
</evidence>
<sequence length="155" mass="17172">IELLSHYGSEHFCPLSVVRVFGTSLFEEVERIDTLDANQLTAAGVEEEESPIAEEMLGNDESAQNLFGTARDAVFNIVRKAAQALNGWSQLSACNSDEVLVTTINETNITQMNASVDDCVQMTAIRLYPKVDKYLQNCTKTTNHSNCCLYLKALF</sequence>
<dbReference type="GO" id="GO:0034975">
    <property type="term" value="P:protein folding in endoplasmic reticulum"/>
    <property type="evidence" value="ECO:0007669"/>
    <property type="project" value="TreeGrafter"/>
</dbReference>
<comment type="subcellular location">
    <subcellularLocation>
        <location evidence="1">Endomembrane system</location>
    </subcellularLocation>
</comment>
<dbReference type="EMBL" id="CAJPIZ010058457">
    <property type="protein sequence ID" value="CAG2123478.1"/>
    <property type="molecule type" value="Genomic_DNA"/>
</dbReference>
<dbReference type="AlphaFoldDB" id="A0A7R9M3H6"/>
<dbReference type="PANTHER" id="PTHR12953">
    <property type="entry name" value="MEMBRANE PROTEIN CH1 RELATED"/>
    <property type="match status" value="1"/>
</dbReference>
<dbReference type="GO" id="GO:0005737">
    <property type="term" value="C:cytoplasm"/>
    <property type="evidence" value="ECO:0007669"/>
    <property type="project" value="TreeGrafter"/>
</dbReference>
<reference evidence="6" key="1">
    <citation type="submission" date="2020-11" db="EMBL/GenBank/DDBJ databases">
        <authorList>
            <person name="Tran Van P."/>
        </authorList>
    </citation>
    <scope>NUCLEOTIDE SEQUENCE</scope>
</reference>
<dbReference type="GO" id="GO:0012505">
    <property type="term" value="C:endomembrane system"/>
    <property type="evidence" value="ECO:0007669"/>
    <property type="project" value="UniProtKB-SubCell"/>
</dbReference>
<keyword evidence="3" id="KW-1133">Transmembrane helix</keyword>
<accession>A0A7R9M3H6</accession>
<evidence type="ECO:0000256" key="2">
    <source>
        <dbReference type="ARBA" id="ARBA00022692"/>
    </source>
</evidence>
<feature type="non-terminal residue" evidence="6">
    <location>
        <position position="155"/>
    </location>
</feature>
<dbReference type="OrthoDB" id="266334at2759"/>
<dbReference type="Proteomes" id="UP000759131">
    <property type="component" value="Unassembled WGS sequence"/>
</dbReference>
<feature type="domain" description="SUN" evidence="5">
    <location>
        <begin position="1"/>
        <end position="24"/>
    </location>
</feature>
<name>A0A7R9M3H6_9ACAR</name>
<evidence type="ECO:0000313" key="7">
    <source>
        <dbReference type="Proteomes" id="UP000759131"/>
    </source>
</evidence>
<evidence type="ECO:0000256" key="1">
    <source>
        <dbReference type="ARBA" id="ARBA00004308"/>
    </source>
</evidence>
<dbReference type="InterPro" id="IPR012919">
    <property type="entry name" value="SUN_dom"/>
</dbReference>
<dbReference type="Pfam" id="PF07738">
    <property type="entry name" value="Sad1_UNC"/>
    <property type="match status" value="1"/>
</dbReference>
<feature type="non-terminal residue" evidence="6">
    <location>
        <position position="1"/>
    </location>
</feature>
<keyword evidence="7" id="KW-1185">Reference proteome</keyword>
<keyword evidence="2" id="KW-0812">Transmembrane</keyword>
<gene>
    <name evidence="6" type="ORF">OSB1V03_LOCUS23423</name>
</gene>
<evidence type="ECO:0000259" key="5">
    <source>
        <dbReference type="Pfam" id="PF07738"/>
    </source>
</evidence>
<protein>
    <recommendedName>
        <fullName evidence="5">SUN domain-containing protein</fullName>
    </recommendedName>
</protein>